<dbReference type="Proteomes" id="UP001295444">
    <property type="component" value="Chromosome 06"/>
</dbReference>
<accession>A0AAD1WCU6</accession>
<proteinExistence type="predicted"/>
<evidence type="ECO:0000313" key="3">
    <source>
        <dbReference type="Proteomes" id="UP001295444"/>
    </source>
</evidence>
<dbReference type="AlphaFoldDB" id="A0AAD1WCU6"/>
<organism evidence="2 3">
    <name type="scientific">Pelobates cultripes</name>
    <name type="common">Western spadefoot toad</name>
    <dbReference type="NCBI Taxonomy" id="61616"/>
    <lineage>
        <taxon>Eukaryota</taxon>
        <taxon>Metazoa</taxon>
        <taxon>Chordata</taxon>
        <taxon>Craniata</taxon>
        <taxon>Vertebrata</taxon>
        <taxon>Euteleostomi</taxon>
        <taxon>Amphibia</taxon>
        <taxon>Batrachia</taxon>
        <taxon>Anura</taxon>
        <taxon>Pelobatoidea</taxon>
        <taxon>Pelobatidae</taxon>
        <taxon>Pelobates</taxon>
    </lineage>
</organism>
<protein>
    <submittedName>
        <fullName evidence="2">Uncharacterized protein</fullName>
    </submittedName>
</protein>
<reference evidence="2" key="1">
    <citation type="submission" date="2022-03" db="EMBL/GenBank/DDBJ databases">
        <authorList>
            <person name="Alioto T."/>
            <person name="Alioto T."/>
            <person name="Gomez Garrido J."/>
        </authorList>
    </citation>
    <scope>NUCLEOTIDE SEQUENCE</scope>
</reference>
<name>A0AAD1WCU6_PELCU</name>
<sequence>MLLRPAAHSMAYIPDSEVGSTCSDIQQGKRMDSQTQTATSVETNLIGPITRQLRNAGIDYRWSTPRSLTVTKDGSTLRLTSLSEAPTFLQALGLPYTPTTPAPTPSQHSWDPENPLFLGIKVEQRE</sequence>
<gene>
    <name evidence="2" type="ORF">PECUL_23A045881</name>
</gene>
<evidence type="ECO:0000313" key="2">
    <source>
        <dbReference type="EMBL" id="CAH2302796.1"/>
    </source>
</evidence>
<feature type="region of interest" description="Disordered" evidence="1">
    <location>
        <begin position="94"/>
        <end position="114"/>
    </location>
</feature>
<keyword evidence="3" id="KW-1185">Reference proteome</keyword>
<dbReference type="EMBL" id="OW240917">
    <property type="protein sequence ID" value="CAH2302796.1"/>
    <property type="molecule type" value="Genomic_DNA"/>
</dbReference>
<evidence type="ECO:0000256" key="1">
    <source>
        <dbReference type="SAM" id="MobiDB-lite"/>
    </source>
</evidence>